<proteinExistence type="predicted"/>
<dbReference type="Proteomes" id="UP001595751">
    <property type="component" value="Unassembled WGS sequence"/>
</dbReference>
<protein>
    <submittedName>
        <fullName evidence="1">Winged helix DNA-binding domain-containing protein</fullName>
    </submittedName>
</protein>
<keyword evidence="2" id="KW-1185">Reference proteome</keyword>
<dbReference type="GO" id="GO:0003677">
    <property type="term" value="F:DNA binding"/>
    <property type="evidence" value="ECO:0007669"/>
    <property type="project" value="UniProtKB-KW"/>
</dbReference>
<gene>
    <name evidence="1" type="ORF">ACFORJ_09355</name>
</gene>
<dbReference type="PANTHER" id="PTHR38479:SF2">
    <property type="entry name" value="WINGED HELIX DNA-BINDING DOMAIN-CONTAINING PROTEIN"/>
    <property type="match status" value="1"/>
</dbReference>
<dbReference type="PANTHER" id="PTHR38479">
    <property type="entry name" value="LMO0824 PROTEIN"/>
    <property type="match status" value="1"/>
</dbReference>
<comment type="caution">
    <text evidence="1">The sequence shown here is derived from an EMBL/GenBank/DDBJ whole genome shotgun (WGS) entry which is preliminary data.</text>
</comment>
<dbReference type="Pfam" id="PF06224">
    <property type="entry name" value="AlkZ-like"/>
    <property type="match status" value="1"/>
</dbReference>
<dbReference type="RefSeq" id="WP_290290013.1">
    <property type="nucleotide sequence ID" value="NZ_CP047211.1"/>
</dbReference>
<dbReference type="EMBL" id="JBHRZN010000003">
    <property type="protein sequence ID" value="MFC3850365.1"/>
    <property type="molecule type" value="Genomic_DNA"/>
</dbReference>
<organism evidence="1 2">
    <name type="scientific">Corynebacterium hansenii</name>
    <dbReference type="NCBI Taxonomy" id="394964"/>
    <lineage>
        <taxon>Bacteria</taxon>
        <taxon>Bacillati</taxon>
        <taxon>Actinomycetota</taxon>
        <taxon>Actinomycetes</taxon>
        <taxon>Mycobacteriales</taxon>
        <taxon>Corynebacteriaceae</taxon>
        <taxon>Corynebacterium</taxon>
    </lineage>
</organism>
<evidence type="ECO:0000313" key="2">
    <source>
        <dbReference type="Proteomes" id="UP001595751"/>
    </source>
</evidence>
<sequence>MVSLTPVAARAARCRAQLLTAKDRAADPVAVARHMLALQGQNAKAARWAVGMRTRSSKYSDVEAALESGALIRTWPMRGTHHIMAAEDVDWLTRLCAPRAWSGIGKRREALGLTAADVTRSGDLVADAALDPGRLPEEAAEEAVRLPSSSGAVALTRAGVHALLATIGIDAGENRGSHMLRYLCEARVLVQGPPVNGKETFTAFGAWVPAGAGFEGEEAVREVVVRHATARGPVTDADIAWWTGLPVTLVRRGIADAGDELAAVDVEGREHVMAAASAEEAASGSARPPRNARLLPAFDEYLLGYGDRSLVLDPADAEEVGPGPAVLAGGRIAGMWSAKPRAAGPAVEVREWVDGLPGIGKAVEEYRAFAIG</sequence>
<dbReference type="InterPro" id="IPR009351">
    <property type="entry name" value="AlkZ-like"/>
</dbReference>
<name>A0ABV7ZTA8_9CORY</name>
<reference evidence="2" key="1">
    <citation type="journal article" date="2019" name="Int. J. Syst. Evol. Microbiol.">
        <title>The Global Catalogue of Microorganisms (GCM) 10K type strain sequencing project: providing services to taxonomists for standard genome sequencing and annotation.</title>
        <authorList>
            <consortium name="The Broad Institute Genomics Platform"/>
            <consortium name="The Broad Institute Genome Sequencing Center for Infectious Disease"/>
            <person name="Wu L."/>
            <person name="Ma J."/>
        </authorList>
    </citation>
    <scope>NUCLEOTIDE SEQUENCE [LARGE SCALE GENOMIC DNA]</scope>
    <source>
        <strain evidence="2">CCUG 53252</strain>
    </source>
</reference>
<evidence type="ECO:0000313" key="1">
    <source>
        <dbReference type="EMBL" id="MFC3850365.1"/>
    </source>
</evidence>
<keyword evidence="1" id="KW-0238">DNA-binding</keyword>
<accession>A0ABV7ZTA8</accession>